<sequence length="119" mass="13373">MEELEGLFVDSALRIKRAGFDGIEIHGAHGYLLAEFVSPLSNLRKDKYGGSFEKRLTLPRNLIRRVREHVGSDFVLGYRISGDEHVAGGLTLEETKRLVPILISEGLDFIHLSSDVWKP</sequence>
<dbReference type="InterPro" id="IPR051799">
    <property type="entry name" value="NADH_flavin_oxidoreductase"/>
</dbReference>
<name>X1B771_9ZZZZ</name>
<proteinExistence type="predicted"/>
<evidence type="ECO:0000313" key="4">
    <source>
        <dbReference type="EMBL" id="GAG91614.1"/>
    </source>
</evidence>
<reference evidence="4" key="1">
    <citation type="journal article" date="2014" name="Front. Microbiol.">
        <title>High frequency of phylogenetically diverse reductive dehalogenase-homologous genes in deep subseafloor sedimentary metagenomes.</title>
        <authorList>
            <person name="Kawai M."/>
            <person name="Futagami T."/>
            <person name="Toyoda A."/>
            <person name="Takaki Y."/>
            <person name="Nishi S."/>
            <person name="Hori S."/>
            <person name="Arai W."/>
            <person name="Tsubouchi T."/>
            <person name="Morono Y."/>
            <person name="Uchiyama I."/>
            <person name="Ito T."/>
            <person name="Fujiyama A."/>
            <person name="Inagaki F."/>
            <person name="Takami H."/>
        </authorList>
    </citation>
    <scope>NUCLEOTIDE SEQUENCE</scope>
    <source>
        <strain evidence="4">Expedition CK06-06</strain>
    </source>
</reference>
<evidence type="ECO:0000256" key="1">
    <source>
        <dbReference type="ARBA" id="ARBA00022630"/>
    </source>
</evidence>
<keyword evidence="2" id="KW-0560">Oxidoreductase</keyword>
<dbReference type="InterPro" id="IPR001155">
    <property type="entry name" value="OxRdtase_FMN_N"/>
</dbReference>
<dbReference type="PANTHER" id="PTHR43656">
    <property type="entry name" value="BINDING OXIDOREDUCTASE, PUTATIVE (AFU_ORTHOLOGUE AFUA_2G08260)-RELATED"/>
    <property type="match status" value="1"/>
</dbReference>
<organism evidence="4">
    <name type="scientific">marine sediment metagenome</name>
    <dbReference type="NCBI Taxonomy" id="412755"/>
    <lineage>
        <taxon>unclassified sequences</taxon>
        <taxon>metagenomes</taxon>
        <taxon>ecological metagenomes</taxon>
    </lineage>
</organism>
<dbReference type="Pfam" id="PF00724">
    <property type="entry name" value="Oxidored_FMN"/>
    <property type="match status" value="1"/>
</dbReference>
<accession>X1B771</accession>
<dbReference type="GO" id="GO:0016491">
    <property type="term" value="F:oxidoreductase activity"/>
    <property type="evidence" value="ECO:0007669"/>
    <property type="project" value="UniProtKB-KW"/>
</dbReference>
<dbReference type="InterPro" id="IPR013785">
    <property type="entry name" value="Aldolase_TIM"/>
</dbReference>
<dbReference type="GO" id="GO:0010181">
    <property type="term" value="F:FMN binding"/>
    <property type="evidence" value="ECO:0007669"/>
    <property type="project" value="InterPro"/>
</dbReference>
<keyword evidence="1" id="KW-0285">Flavoprotein</keyword>
<evidence type="ECO:0000256" key="2">
    <source>
        <dbReference type="ARBA" id="ARBA00023002"/>
    </source>
</evidence>
<dbReference type="SUPFAM" id="SSF51395">
    <property type="entry name" value="FMN-linked oxidoreductases"/>
    <property type="match status" value="1"/>
</dbReference>
<dbReference type="AlphaFoldDB" id="X1B771"/>
<dbReference type="Gene3D" id="3.20.20.70">
    <property type="entry name" value="Aldolase class I"/>
    <property type="match status" value="1"/>
</dbReference>
<gene>
    <name evidence="4" type="ORF">S01H4_42494</name>
</gene>
<evidence type="ECO:0000259" key="3">
    <source>
        <dbReference type="Pfam" id="PF00724"/>
    </source>
</evidence>
<comment type="caution">
    <text evidence="4">The sequence shown here is derived from an EMBL/GenBank/DDBJ whole genome shotgun (WGS) entry which is preliminary data.</text>
</comment>
<dbReference type="EMBL" id="BART01023340">
    <property type="protein sequence ID" value="GAG91614.1"/>
    <property type="molecule type" value="Genomic_DNA"/>
</dbReference>
<dbReference type="PANTHER" id="PTHR43656:SF2">
    <property type="entry name" value="BINDING OXIDOREDUCTASE, PUTATIVE (AFU_ORTHOLOGUE AFUA_2G08260)-RELATED"/>
    <property type="match status" value="1"/>
</dbReference>
<feature type="domain" description="NADH:flavin oxidoreductase/NADH oxidase N-terminal" evidence="3">
    <location>
        <begin position="7"/>
        <end position="97"/>
    </location>
</feature>
<protein>
    <recommendedName>
        <fullName evidence="3">NADH:flavin oxidoreductase/NADH oxidase N-terminal domain-containing protein</fullName>
    </recommendedName>
</protein>